<evidence type="ECO:0000313" key="2">
    <source>
        <dbReference type="EMBL" id="KYO24984.1"/>
    </source>
</evidence>
<feature type="region of interest" description="Disordered" evidence="1">
    <location>
        <begin position="39"/>
        <end position="58"/>
    </location>
</feature>
<sequence>MERQKKIPKDRRGYRPVATIQERRKVTAICSLKHGGLRSESMVTRTEKNPEEEEKGLHRSPKVLASYFNCCPG</sequence>
<dbReference type="EMBL" id="AKHW03005996">
    <property type="protein sequence ID" value="KYO24984.1"/>
    <property type="molecule type" value="Genomic_DNA"/>
</dbReference>
<name>A0A151MKD4_ALLMI</name>
<accession>A0A151MKD4</accession>
<reference evidence="2 3" key="1">
    <citation type="journal article" date="2012" name="Genome Biol.">
        <title>Sequencing three crocodilian genomes to illuminate the evolution of archosaurs and amniotes.</title>
        <authorList>
            <person name="St John J.A."/>
            <person name="Braun E.L."/>
            <person name="Isberg S.R."/>
            <person name="Miles L.G."/>
            <person name="Chong A.Y."/>
            <person name="Gongora J."/>
            <person name="Dalzell P."/>
            <person name="Moran C."/>
            <person name="Bed'hom B."/>
            <person name="Abzhanov A."/>
            <person name="Burgess S.C."/>
            <person name="Cooksey A.M."/>
            <person name="Castoe T.A."/>
            <person name="Crawford N.G."/>
            <person name="Densmore L.D."/>
            <person name="Drew J.C."/>
            <person name="Edwards S.V."/>
            <person name="Faircloth B.C."/>
            <person name="Fujita M.K."/>
            <person name="Greenwold M.J."/>
            <person name="Hoffmann F.G."/>
            <person name="Howard J.M."/>
            <person name="Iguchi T."/>
            <person name="Janes D.E."/>
            <person name="Khan S.Y."/>
            <person name="Kohno S."/>
            <person name="de Koning A.J."/>
            <person name="Lance S.L."/>
            <person name="McCarthy F.M."/>
            <person name="McCormack J.E."/>
            <person name="Merchant M.E."/>
            <person name="Peterson D.G."/>
            <person name="Pollock D.D."/>
            <person name="Pourmand N."/>
            <person name="Raney B.J."/>
            <person name="Roessler K.A."/>
            <person name="Sanford J.R."/>
            <person name="Sawyer R.H."/>
            <person name="Schmidt C.J."/>
            <person name="Triplett E.W."/>
            <person name="Tuberville T.D."/>
            <person name="Venegas-Anaya M."/>
            <person name="Howard J.T."/>
            <person name="Jarvis E.D."/>
            <person name="Guillette L.J.Jr."/>
            <person name="Glenn T.C."/>
            <person name="Green R.E."/>
            <person name="Ray D.A."/>
        </authorList>
    </citation>
    <scope>NUCLEOTIDE SEQUENCE [LARGE SCALE GENOMIC DNA]</scope>
    <source>
        <strain evidence="2">KSC_2009_1</strain>
    </source>
</reference>
<keyword evidence="3" id="KW-1185">Reference proteome</keyword>
<dbReference type="AlphaFoldDB" id="A0A151MKD4"/>
<proteinExistence type="predicted"/>
<organism evidence="2 3">
    <name type="scientific">Alligator mississippiensis</name>
    <name type="common">American alligator</name>
    <dbReference type="NCBI Taxonomy" id="8496"/>
    <lineage>
        <taxon>Eukaryota</taxon>
        <taxon>Metazoa</taxon>
        <taxon>Chordata</taxon>
        <taxon>Craniata</taxon>
        <taxon>Vertebrata</taxon>
        <taxon>Euteleostomi</taxon>
        <taxon>Archelosauria</taxon>
        <taxon>Archosauria</taxon>
        <taxon>Crocodylia</taxon>
        <taxon>Alligatoridae</taxon>
        <taxon>Alligatorinae</taxon>
        <taxon>Alligator</taxon>
    </lineage>
</organism>
<gene>
    <name evidence="2" type="ORF">Y1Q_0023829</name>
</gene>
<dbReference type="Proteomes" id="UP000050525">
    <property type="component" value="Unassembled WGS sequence"/>
</dbReference>
<evidence type="ECO:0000313" key="3">
    <source>
        <dbReference type="Proteomes" id="UP000050525"/>
    </source>
</evidence>
<evidence type="ECO:0000256" key="1">
    <source>
        <dbReference type="SAM" id="MobiDB-lite"/>
    </source>
</evidence>
<protein>
    <submittedName>
        <fullName evidence="2">Uncharacterized protein</fullName>
    </submittedName>
</protein>
<comment type="caution">
    <text evidence="2">The sequence shown here is derived from an EMBL/GenBank/DDBJ whole genome shotgun (WGS) entry which is preliminary data.</text>
</comment>